<evidence type="ECO:0000313" key="10">
    <source>
        <dbReference type="Proteomes" id="UP000053688"/>
    </source>
</evidence>
<accession>S3DZZ6</accession>
<dbReference type="GO" id="GO:0005886">
    <property type="term" value="C:plasma membrane"/>
    <property type="evidence" value="ECO:0007669"/>
    <property type="project" value="UniProtKB-SubCell"/>
</dbReference>
<dbReference type="PANTHER" id="PTHR38030">
    <property type="entry name" value="PROTOPORPHYRINOGEN IX DEHYDROGENASE [MENAQUINONE]"/>
    <property type="match status" value="1"/>
</dbReference>
<evidence type="ECO:0000256" key="7">
    <source>
        <dbReference type="HAMAP-Rule" id="MF_00853"/>
    </source>
</evidence>
<protein>
    <recommendedName>
        <fullName evidence="7">Protoporphyrinogen IX dehydrogenase [quinone]</fullName>
        <ecNumber evidence="7">1.3.5.3</ecNumber>
    </recommendedName>
    <alternativeName>
        <fullName evidence="7">Protoporphyrinogen IX dehydrogenase [menaquinone]</fullName>
    </alternativeName>
    <alternativeName>
        <fullName evidence="7">Protoporphyrinogen IX dehydrogenase [ubiquinone]</fullName>
    </alternativeName>
    <alternativeName>
        <fullName evidence="7">Protoporphyrinogen oxidase</fullName>
        <shortName evidence="7">PPO</shortName>
    </alternativeName>
</protein>
<dbReference type="eggNOG" id="COG4635">
    <property type="taxonomic scope" value="Bacteria"/>
</dbReference>
<evidence type="ECO:0000313" key="9">
    <source>
        <dbReference type="EMBL" id="EPE37541.1"/>
    </source>
</evidence>
<comment type="pathway">
    <text evidence="7">Porphyrin-containing compound metabolism; protoporphyrin-IX biosynthesis; protoporphyrin-IX from protoporphyrinogen-IX: step 1/1.</text>
</comment>
<evidence type="ECO:0000256" key="6">
    <source>
        <dbReference type="ARBA" id="ARBA00023244"/>
    </source>
</evidence>
<dbReference type="EC" id="1.3.5.3" evidence="7"/>
<evidence type="ECO:0000256" key="5">
    <source>
        <dbReference type="ARBA" id="ARBA00023136"/>
    </source>
</evidence>
<dbReference type="GO" id="GO:0004729">
    <property type="term" value="F:oxygen-dependent protoporphyrinogen oxidase activity"/>
    <property type="evidence" value="ECO:0007669"/>
    <property type="project" value="InterPro"/>
</dbReference>
<evidence type="ECO:0000256" key="4">
    <source>
        <dbReference type="ARBA" id="ARBA00023002"/>
    </source>
</evidence>
<comment type="subcellular location">
    <subcellularLocation>
        <location evidence="7">Cell membrane</location>
        <topology evidence="7">Peripheral membrane protein</topology>
    </subcellularLocation>
</comment>
<comment type="caution">
    <text evidence="9">The sequence shown here is derived from an EMBL/GenBank/DDBJ whole genome shotgun (WGS) entry which is preliminary data.</text>
</comment>
<sequence length="175" mass="20712">MKVLLLYSTREGHTKKIIQHIHKELKCSECQIENIHKLKEIDLLKYKKILIGASIHYGHLSKELYDFLEKNYTQLKKIKGAFFCVNLTARKEKQKKDTPEGSTYIKKFLKKSSWEPQLIGVFAGELCYHKYRWFDRIMIKIIMFLTGGITNTSKSVEYTNWKKVSLFAKKFNKLQ</sequence>
<dbReference type="STRING" id="28176.CF66_6025"/>
<dbReference type="InterPro" id="IPR052200">
    <property type="entry name" value="Protoporphyrinogen_IX_DH"/>
</dbReference>
<reference evidence="9 10" key="1">
    <citation type="journal article" date="2014" name="Environ. Microbiol.">
        <title>Genomic signatures of obligate host dependence in the luminous bacterial symbiont of a vertebrate.</title>
        <authorList>
            <person name="Hendry T.A."/>
            <person name="de Wet J.R."/>
            <person name="Dunlap P.V."/>
        </authorList>
    </citation>
    <scope>NUCLEOTIDE SEQUENCE [LARGE SCALE GENOMIC DNA]</scope>
    <source>
        <strain evidence="9 10">Akat1</strain>
    </source>
</reference>
<dbReference type="RefSeq" id="WP_016504172.1">
    <property type="nucleotide sequence ID" value="NZ_AMSD01000002.1"/>
</dbReference>
<comment type="function">
    <text evidence="7">Catalyzes the 6-electron oxidation of protoporphyrinogen IX to form protoporphyrin IX; under anaerobic conditions uses menaquinone as an electron acceptor, under aerobic conditions uses ubiquinone as an electron acceptor.</text>
</comment>
<dbReference type="InterPro" id="IPR026816">
    <property type="entry name" value="Flavodoxin_dom"/>
</dbReference>
<dbReference type="Gene3D" id="3.40.50.360">
    <property type="match status" value="1"/>
</dbReference>
<dbReference type="EMBL" id="AMSD01000002">
    <property type="protein sequence ID" value="EPE37541.1"/>
    <property type="molecule type" value="Genomic_DNA"/>
</dbReference>
<evidence type="ECO:0000256" key="3">
    <source>
        <dbReference type="ARBA" id="ARBA00022741"/>
    </source>
</evidence>
<evidence type="ECO:0000259" key="8">
    <source>
        <dbReference type="Pfam" id="PF12724"/>
    </source>
</evidence>
<gene>
    <name evidence="7" type="primary">hemG</name>
    <name evidence="9" type="ORF">O1U_0846</name>
</gene>
<keyword evidence="1 7" id="KW-0285">Flavoprotein</keyword>
<keyword evidence="4 7" id="KW-0560">Oxidoreductase</keyword>
<comment type="catalytic activity">
    <reaction evidence="7">
        <text>protoporphyrinogen IX + 3 a quinone = protoporphyrin IX + 3 a quinol</text>
        <dbReference type="Rhea" id="RHEA:65032"/>
        <dbReference type="ChEBI" id="CHEBI:24646"/>
        <dbReference type="ChEBI" id="CHEBI:57306"/>
        <dbReference type="ChEBI" id="CHEBI:57307"/>
        <dbReference type="ChEBI" id="CHEBI:132124"/>
        <dbReference type="EC" id="1.3.5.3"/>
    </reaction>
</comment>
<dbReference type="GO" id="GO:0070819">
    <property type="term" value="F:menaquinone-dependent protoporphyrinogen oxidase activity"/>
    <property type="evidence" value="ECO:0007669"/>
    <property type="project" value="UniProtKB-UniRule"/>
</dbReference>
<comment type="catalytic activity">
    <reaction evidence="7">
        <text>protoporphyrinogen IX + 3 a menaquinone = protoporphyrin IX + 3 a menaquinol</text>
        <dbReference type="Rhea" id="RHEA:27409"/>
        <dbReference type="Rhea" id="RHEA-COMP:9537"/>
        <dbReference type="Rhea" id="RHEA-COMP:9539"/>
        <dbReference type="ChEBI" id="CHEBI:16374"/>
        <dbReference type="ChEBI" id="CHEBI:18151"/>
        <dbReference type="ChEBI" id="CHEBI:57306"/>
        <dbReference type="ChEBI" id="CHEBI:57307"/>
        <dbReference type="EC" id="1.3.5.3"/>
    </reaction>
</comment>
<dbReference type="AlphaFoldDB" id="S3DZZ6"/>
<dbReference type="NCBIfam" id="NF008316">
    <property type="entry name" value="PRK11104.1"/>
    <property type="match status" value="1"/>
</dbReference>
<dbReference type="PATRIC" id="fig|1236703.3.peg.880"/>
<evidence type="ECO:0000256" key="2">
    <source>
        <dbReference type="ARBA" id="ARBA00022643"/>
    </source>
</evidence>
<name>S3DZZ6_9GAMM</name>
<dbReference type="GO" id="GO:0006782">
    <property type="term" value="P:protoporphyrinogen IX biosynthetic process"/>
    <property type="evidence" value="ECO:0007669"/>
    <property type="project" value="UniProtKB-UniRule"/>
</dbReference>
<comment type="cofactor">
    <cofactor evidence="7">
        <name>FMN</name>
        <dbReference type="ChEBI" id="CHEBI:58210"/>
    </cofactor>
    <text evidence="7">Binds 1 FMN non-covalently per subunit.</text>
</comment>
<evidence type="ECO:0000256" key="1">
    <source>
        <dbReference type="ARBA" id="ARBA00022630"/>
    </source>
</evidence>
<keyword evidence="2 7" id="KW-0288">FMN</keyword>
<comment type="catalytic activity">
    <reaction evidence="7">
        <text>protoporphyrinogen IX + 3 a ubiquinone = protoporphyrin IX + 3 a ubiquinol</text>
        <dbReference type="Rhea" id="RHEA:63936"/>
        <dbReference type="Rhea" id="RHEA-COMP:9565"/>
        <dbReference type="Rhea" id="RHEA-COMP:9566"/>
        <dbReference type="ChEBI" id="CHEBI:16389"/>
        <dbReference type="ChEBI" id="CHEBI:17976"/>
        <dbReference type="ChEBI" id="CHEBI:57306"/>
        <dbReference type="ChEBI" id="CHEBI:57307"/>
    </reaction>
</comment>
<organism evidence="9 10">
    <name type="scientific">Candidatus Photodesmus katoptron Akat1</name>
    <dbReference type="NCBI Taxonomy" id="1236703"/>
    <lineage>
        <taxon>Bacteria</taxon>
        <taxon>Pseudomonadati</taxon>
        <taxon>Pseudomonadota</taxon>
        <taxon>Gammaproteobacteria</taxon>
        <taxon>Vibrionales</taxon>
        <taxon>Vibrionaceae</taxon>
        <taxon>Candidatus Photodesmus</taxon>
    </lineage>
</organism>
<keyword evidence="5" id="KW-0472">Membrane</keyword>
<proteinExistence type="inferred from homology"/>
<dbReference type="PANTHER" id="PTHR38030:SF2">
    <property type="entry name" value="PROTOPORPHYRINOGEN IX DEHYDROGENASE [QUINONE]"/>
    <property type="match status" value="1"/>
</dbReference>
<keyword evidence="10" id="KW-1185">Reference proteome</keyword>
<dbReference type="SUPFAM" id="SSF52218">
    <property type="entry name" value="Flavoproteins"/>
    <property type="match status" value="1"/>
</dbReference>
<dbReference type="Pfam" id="PF12724">
    <property type="entry name" value="Flavodoxin_5"/>
    <property type="match status" value="1"/>
</dbReference>
<dbReference type="GO" id="GO:0010181">
    <property type="term" value="F:FMN binding"/>
    <property type="evidence" value="ECO:0007669"/>
    <property type="project" value="UniProtKB-UniRule"/>
</dbReference>
<dbReference type="HAMAP" id="MF_00853">
    <property type="entry name" value="HemG"/>
    <property type="match status" value="1"/>
</dbReference>
<dbReference type="InterPro" id="IPR044264">
    <property type="entry name" value="HemG"/>
</dbReference>
<keyword evidence="7" id="KW-1003">Cell membrane</keyword>
<keyword evidence="3 7" id="KW-0547">Nucleotide-binding</keyword>
<dbReference type="InterPro" id="IPR029039">
    <property type="entry name" value="Flavoprotein-like_sf"/>
</dbReference>
<feature type="domain" description="Flavodoxin" evidence="8">
    <location>
        <begin position="4"/>
        <end position="152"/>
    </location>
</feature>
<keyword evidence="6 7" id="KW-0627">Porphyrin biosynthesis</keyword>
<dbReference type="UniPathway" id="UPA00251">
    <property type="reaction ID" value="UER00324"/>
</dbReference>
<comment type="similarity">
    <text evidence="7">Belongs to the HemG family.</text>
</comment>
<dbReference type="Proteomes" id="UP000053688">
    <property type="component" value="Unassembled WGS sequence"/>
</dbReference>